<organism evidence="9 10">
    <name type="scientific">Geotrypetes seraphini</name>
    <name type="common">Gaboon caecilian</name>
    <name type="synonym">Caecilia seraphini</name>
    <dbReference type="NCBI Taxonomy" id="260995"/>
    <lineage>
        <taxon>Eukaryota</taxon>
        <taxon>Metazoa</taxon>
        <taxon>Chordata</taxon>
        <taxon>Craniata</taxon>
        <taxon>Vertebrata</taxon>
        <taxon>Euteleostomi</taxon>
        <taxon>Amphibia</taxon>
        <taxon>Gymnophiona</taxon>
        <taxon>Geotrypetes</taxon>
    </lineage>
</organism>
<dbReference type="GO" id="GO:0010945">
    <property type="term" value="F:coenzyme A diphosphatase activity"/>
    <property type="evidence" value="ECO:0007669"/>
    <property type="project" value="InterPro"/>
</dbReference>
<feature type="active site" evidence="7">
    <location>
        <position position="221"/>
    </location>
</feature>
<dbReference type="AlphaFoldDB" id="A0A6P8NXK6"/>
<keyword evidence="5 7" id="KW-0472">Membrane</keyword>
<accession>A0A6P8NXK6</accession>
<evidence type="ECO:0000313" key="9">
    <source>
        <dbReference type="Proteomes" id="UP000515159"/>
    </source>
</evidence>
<dbReference type="RefSeq" id="XP_033781222.1">
    <property type="nucleotide sequence ID" value="XM_033925331.1"/>
</dbReference>
<dbReference type="Pfam" id="PF10261">
    <property type="entry name" value="FIT"/>
    <property type="match status" value="1"/>
</dbReference>
<evidence type="ECO:0000256" key="1">
    <source>
        <dbReference type="ARBA" id="ARBA00004477"/>
    </source>
</evidence>
<dbReference type="CTD" id="161247"/>
<keyword evidence="9" id="KW-1185">Reference proteome</keyword>
<keyword evidence="2 7" id="KW-0812">Transmembrane</keyword>
<feature type="transmembrane region" description="Helical" evidence="8">
    <location>
        <begin position="33"/>
        <end position="49"/>
    </location>
</feature>
<dbReference type="OrthoDB" id="5579088at2759"/>
<name>A0A6P8NXK6_GEOSA</name>
<dbReference type="InterPro" id="IPR019388">
    <property type="entry name" value="FIT"/>
</dbReference>
<dbReference type="GeneID" id="117350763"/>
<feature type="site" description="Important for catalytic activity" evidence="7">
    <location>
        <position position="225"/>
    </location>
</feature>
<evidence type="ECO:0000256" key="4">
    <source>
        <dbReference type="ARBA" id="ARBA00022989"/>
    </source>
</evidence>
<dbReference type="PANTHER" id="PTHR23129">
    <property type="entry name" value="ACYL-COENZYME A DIPHOSPHATASE FITM2"/>
    <property type="match status" value="1"/>
</dbReference>
<dbReference type="InParanoid" id="A0A6P8NXK6"/>
<dbReference type="InterPro" id="IPR046402">
    <property type="entry name" value="FIT1"/>
</dbReference>
<comment type="subcellular location">
    <subcellularLocation>
        <location evidence="1 7">Endoplasmic reticulum membrane</location>
        <topology evidence="1 7">Multi-pass membrane protein</topology>
    </subcellularLocation>
</comment>
<dbReference type="HAMAP" id="MF_03229">
    <property type="entry name" value="FITM1"/>
    <property type="match status" value="1"/>
</dbReference>
<evidence type="ECO:0000256" key="3">
    <source>
        <dbReference type="ARBA" id="ARBA00022824"/>
    </source>
</evidence>
<keyword evidence="3 7" id="KW-0256">Endoplasmic reticulum</keyword>
<evidence type="ECO:0000256" key="7">
    <source>
        <dbReference type="HAMAP-Rule" id="MF_03229"/>
    </source>
</evidence>
<dbReference type="KEGG" id="gsh:117350763"/>
<comment type="similarity">
    <text evidence="7">Belongs to the FIT family. FIT1 subfamily.</text>
</comment>
<keyword evidence="4 7" id="KW-1133">Transmembrane helix</keyword>
<feature type="active site" evidence="7">
    <location>
        <position position="163"/>
    </location>
</feature>
<dbReference type="InterPro" id="IPR046401">
    <property type="entry name" value="FITM1/2"/>
</dbReference>
<evidence type="ECO:0000256" key="8">
    <source>
        <dbReference type="SAM" id="Phobius"/>
    </source>
</evidence>
<reference evidence="10" key="1">
    <citation type="submission" date="2025-08" db="UniProtKB">
        <authorList>
            <consortium name="RefSeq"/>
        </authorList>
    </citation>
    <scope>IDENTIFICATION</scope>
</reference>
<evidence type="ECO:0000256" key="2">
    <source>
        <dbReference type="ARBA" id="ARBA00022692"/>
    </source>
</evidence>
<dbReference type="Proteomes" id="UP000515159">
    <property type="component" value="Chromosome 16"/>
</dbReference>
<evidence type="ECO:0000256" key="6">
    <source>
        <dbReference type="ARBA" id="ARBA00033768"/>
    </source>
</evidence>
<comment type="function">
    <text evidence="7">Plays an important role in the formation of lipid droplets (LDs), which are storage organelles at the center of lipid and energy homeostasis. May directly bind to diacylglycerol (DAGs) and triacylglycerol.</text>
</comment>
<feature type="transmembrane region" description="Helical" evidence="8">
    <location>
        <begin position="197"/>
        <end position="221"/>
    </location>
</feature>
<sequence length="269" mass="30889">MSPLCVLRALVIFWSDQCSRVLASSCLRRIYHLWVAALVIFGPLLQYYVNPRTIFANHRNFFNIKFVQSAWGWTCLLLGGYILLIAYISTHSVLSTLRHLSRLVVGGAVWVGSSRLFLLIEDVTGSCFQPVPEGRLLLLPDLENKCSCEGEGYRWRGYDVSGHTFMLTYCCLTIAEEAAVFRRFLERGKPAGVPLRMVFLLNATLLALWNFMLLCTVVYFHEYSHKVVGAALGTLCWHLTYRWWYRSRWSPGRPGHGLFHKTWDAQKTD</sequence>
<evidence type="ECO:0000313" key="10">
    <source>
        <dbReference type="RefSeq" id="XP_033781222.1"/>
    </source>
</evidence>
<feature type="transmembrane region" description="Helical" evidence="8">
    <location>
        <begin position="70"/>
        <end position="88"/>
    </location>
</feature>
<dbReference type="GO" id="GO:0008654">
    <property type="term" value="P:phospholipid biosynthetic process"/>
    <property type="evidence" value="ECO:0007669"/>
    <property type="project" value="InterPro"/>
</dbReference>
<proteinExistence type="inferred from homology"/>
<evidence type="ECO:0000256" key="5">
    <source>
        <dbReference type="ARBA" id="ARBA00023136"/>
    </source>
</evidence>
<dbReference type="FunCoup" id="A0A6P8NXK6">
    <property type="interactions" value="91"/>
</dbReference>
<dbReference type="HAMAP" id="MF_03230">
    <property type="entry name" value="FITM2"/>
    <property type="match status" value="1"/>
</dbReference>
<protein>
    <recommendedName>
        <fullName evidence="6 7">Fat storage-inducing transmembrane protein 1</fullName>
    </recommendedName>
    <alternativeName>
        <fullName evidence="7">Fat-inducing protein 1</fullName>
    </alternativeName>
</protein>
<dbReference type="GO" id="GO:0140042">
    <property type="term" value="P:lipid droplet formation"/>
    <property type="evidence" value="ECO:0007669"/>
    <property type="project" value="UniProtKB-UniRule"/>
</dbReference>
<dbReference type="GO" id="GO:0005789">
    <property type="term" value="C:endoplasmic reticulum membrane"/>
    <property type="evidence" value="ECO:0007669"/>
    <property type="project" value="UniProtKB-SubCell"/>
</dbReference>
<gene>
    <name evidence="7 10" type="primary">FITM1</name>
    <name evidence="7" type="synonym">FIT1</name>
</gene>
<dbReference type="PANTHER" id="PTHR23129:SF3">
    <property type="entry name" value="FAT STORAGE-INDUCING TRANSMEMBRANE PROTEIN 1"/>
    <property type="match status" value="1"/>
</dbReference>